<accession>A0A397JCU3</accession>
<dbReference type="Proteomes" id="UP000266861">
    <property type="component" value="Unassembled WGS sequence"/>
</dbReference>
<dbReference type="EMBL" id="PQFF01000083">
    <property type="protein sequence ID" value="RHZ83746.1"/>
    <property type="molecule type" value="Genomic_DNA"/>
</dbReference>
<evidence type="ECO:0000313" key="2">
    <source>
        <dbReference type="Proteomes" id="UP000266861"/>
    </source>
</evidence>
<protein>
    <submittedName>
        <fullName evidence="1">Uncharacterized protein</fullName>
    </submittedName>
</protein>
<keyword evidence="2" id="KW-1185">Reference proteome</keyword>
<evidence type="ECO:0000313" key="1">
    <source>
        <dbReference type="EMBL" id="RHZ83746.1"/>
    </source>
</evidence>
<gene>
    <name evidence="1" type="ORF">Glove_87g201</name>
</gene>
<proteinExistence type="predicted"/>
<name>A0A397JCU3_9GLOM</name>
<organism evidence="1 2">
    <name type="scientific">Diversispora epigaea</name>
    <dbReference type="NCBI Taxonomy" id="1348612"/>
    <lineage>
        <taxon>Eukaryota</taxon>
        <taxon>Fungi</taxon>
        <taxon>Fungi incertae sedis</taxon>
        <taxon>Mucoromycota</taxon>
        <taxon>Glomeromycotina</taxon>
        <taxon>Glomeromycetes</taxon>
        <taxon>Diversisporales</taxon>
        <taxon>Diversisporaceae</taxon>
        <taxon>Diversispora</taxon>
    </lineage>
</organism>
<dbReference type="AlphaFoldDB" id="A0A397JCU3"/>
<reference evidence="1 2" key="1">
    <citation type="submission" date="2018-08" db="EMBL/GenBank/DDBJ databases">
        <title>Genome and evolution of the arbuscular mycorrhizal fungus Diversispora epigaea (formerly Glomus versiforme) and its bacterial endosymbionts.</title>
        <authorList>
            <person name="Sun X."/>
            <person name="Fei Z."/>
            <person name="Harrison M."/>
        </authorList>
    </citation>
    <scope>NUCLEOTIDE SEQUENCE [LARGE SCALE GENOMIC DNA]</scope>
    <source>
        <strain evidence="1 2">IT104</strain>
    </source>
</reference>
<sequence>MKIGGTLIFKEINQTQRQQQFRNTIITTIINNNNNNNIHNIYNIYFITINEYNQQLLPLRLQQQFQTQQLQIQLQQPQQNGVMKSRSVWIIEGRNGVRPQILNVIGRHDRICHVLHIFHTCVSPRINVMYM</sequence>
<comment type="caution">
    <text evidence="1">The sequence shown here is derived from an EMBL/GenBank/DDBJ whole genome shotgun (WGS) entry which is preliminary data.</text>
</comment>